<feature type="domain" description="Major facilitator superfamily (MFS) profile" evidence="7">
    <location>
        <begin position="92"/>
        <end position="470"/>
    </location>
</feature>
<dbReference type="GO" id="GO:0000329">
    <property type="term" value="C:fungal-type vacuole membrane"/>
    <property type="evidence" value="ECO:0007669"/>
    <property type="project" value="TreeGrafter"/>
</dbReference>
<dbReference type="Proteomes" id="UP001320420">
    <property type="component" value="Unassembled WGS sequence"/>
</dbReference>
<dbReference type="AlphaFoldDB" id="A0AAN9V8W4"/>
<evidence type="ECO:0000256" key="4">
    <source>
        <dbReference type="ARBA" id="ARBA00023136"/>
    </source>
</evidence>
<evidence type="ECO:0000256" key="1">
    <source>
        <dbReference type="ARBA" id="ARBA00004141"/>
    </source>
</evidence>
<dbReference type="InterPro" id="IPR011701">
    <property type="entry name" value="MFS"/>
</dbReference>
<feature type="transmembrane region" description="Helical" evidence="6">
    <location>
        <begin position="370"/>
        <end position="394"/>
    </location>
</feature>
<dbReference type="GO" id="GO:0015174">
    <property type="term" value="F:basic amino acid transmembrane transporter activity"/>
    <property type="evidence" value="ECO:0007669"/>
    <property type="project" value="TreeGrafter"/>
</dbReference>
<dbReference type="SUPFAM" id="SSF103473">
    <property type="entry name" value="MFS general substrate transporter"/>
    <property type="match status" value="1"/>
</dbReference>
<feature type="transmembrane region" description="Helical" evidence="6">
    <location>
        <begin position="129"/>
        <end position="149"/>
    </location>
</feature>
<dbReference type="EMBL" id="JAKJXP020000011">
    <property type="protein sequence ID" value="KAK7755663.1"/>
    <property type="molecule type" value="Genomic_DNA"/>
</dbReference>
<proteinExistence type="predicted"/>
<dbReference type="InterPro" id="IPR020846">
    <property type="entry name" value="MFS_dom"/>
</dbReference>
<feature type="transmembrane region" description="Helical" evidence="6">
    <location>
        <begin position="88"/>
        <end position="109"/>
    </location>
</feature>
<dbReference type="Pfam" id="PF07690">
    <property type="entry name" value="MFS_1"/>
    <property type="match status" value="1"/>
</dbReference>
<sequence length="470" mass="50339">MAIPKTSAIASTETARLLPTRNRSPSDSSATSSLIFSSTSSLEEEGDFHHGQPKGYGACAPLSSDEEANKPKKAAAHKPSEQQYSHVYIARVVISLLIGVFTSNADGSLVMATHPVIASEFDDLEDSSWLLISFMLAAVATQSIVGYWCGAEGHGKGEYGKLSDIYGRKVILLICFSLFATGIGQSLWQVILGRAISGSGGSGLSILCALIITDLAPLREVASWQSYLNVISTLGRSLGGPIGGWLADTVGWRWSFLGQTPIFAAAMLLCYIVLPPLTANNSRDKNASSSSSRSRLARVDFLGALLLGTGLLALLLPIEIGGQKVAWTHPLIFALLAVGAVLLLLFAVVEVYVAREPIFPLRLLRNRNVVLCYLVSCFQGAAQLSMMFSVPLYFQVTSRSSNAVAGAHLFPAVVGNAAGGILSGIWIRRYVDYGGWSLVSSSGSDEEWGKRLTYESQDWPIQDLADVCRL</sequence>
<evidence type="ECO:0000256" key="3">
    <source>
        <dbReference type="ARBA" id="ARBA00022989"/>
    </source>
</evidence>
<gene>
    <name evidence="8" type="ORF">SLS62_002274</name>
</gene>
<evidence type="ECO:0000313" key="9">
    <source>
        <dbReference type="Proteomes" id="UP001320420"/>
    </source>
</evidence>
<keyword evidence="3 6" id="KW-1133">Transmembrane helix</keyword>
<keyword evidence="9" id="KW-1185">Reference proteome</keyword>
<feature type="transmembrane region" description="Helical" evidence="6">
    <location>
        <begin position="299"/>
        <end position="318"/>
    </location>
</feature>
<comment type="subcellular location">
    <subcellularLocation>
        <location evidence="1">Membrane</location>
        <topology evidence="1">Multi-pass membrane protein</topology>
    </subcellularLocation>
</comment>
<dbReference type="PROSITE" id="PS50850">
    <property type="entry name" value="MFS"/>
    <property type="match status" value="1"/>
</dbReference>
<comment type="caution">
    <text evidence="8">The sequence shown here is derived from an EMBL/GenBank/DDBJ whole genome shotgun (WGS) entry which is preliminary data.</text>
</comment>
<organism evidence="8 9">
    <name type="scientific">Diatrype stigma</name>
    <dbReference type="NCBI Taxonomy" id="117547"/>
    <lineage>
        <taxon>Eukaryota</taxon>
        <taxon>Fungi</taxon>
        <taxon>Dikarya</taxon>
        <taxon>Ascomycota</taxon>
        <taxon>Pezizomycotina</taxon>
        <taxon>Sordariomycetes</taxon>
        <taxon>Xylariomycetidae</taxon>
        <taxon>Xylariales</taxon>
        <taxon>Diatrypaceae</taxon>
        <taxon>Diatrype</taxon>
    </lineage>
</organism>
<feature type="transmembrane region" description="Helical" evidence="6">
    <location>
        <begin position="259"/>
        <end position="278"/>
    </location>
</feature>
<name>A0AAN9V8W4_9PEZI</name>
<keyword evidence="2 6" id="KW-0812">Transmembrane</keyword>
<feature type="transmembrane region" description="Helical" evidence="6">
    <location>
        <begin position="330"/>
        <end position="349"/>
    </location>
</feature>
<feature type="transmembrane region" description="Helical" evidence="6">
    <location>
        <begin position="406"/>
        <end position="427"/>
    </location>
</feature>
<feature type="compositionally biased region" description="Low complexity" evidence="5">
    <location>
        <begin position="26"/>
        <end position="41"/>
    </location>
</feature>
<protein>
    <recommendedName>
        <fullName evidence="7">Major facilitator superfamily (MFS) profile domain-containing protein</fullName>
    </recommendedName>
</protein>
<keyword evidence="4 6" id="KW-0472">Membrane</keyword>
<evidence type="ECO:0000313" key="8">
    <source>
        <dbReference type="EMBL" id="KAK7755663.1"/>
    </source>
</evidence>
<dbReference type="Gene3D" id="1.20.1250.20">
    <property type="entry name" value="MFS general substrate transporter like domains"/>
    <property type="match status" value="1"/>
</dbReference>
<evidence type="ECO:0000256" key="5">
    <source>
        <dbReference type="SAM" id="MobiDB-lite"/>
    </source>
</evidence>
<feature type="region of interest" description="Disordered" evidence="5">
    <location>
        <begin position="1"/>
        <end position="78"/>
    </location>
</feature>
<dbReference type="PANTHER" id="PTHR23501">
    <property type="entry name" value="MAJOR FACILITATOR SUPERFAMILY"/>
    <property type="match status" value="1"/>
</dbReference>
<feature type="transmembrane region" description="Helical" evidence="6">
    <location>
        <begin position="170"/>
        <end position="188"/>
    </location>
</feature>
<evidence type="ECO:0000256" key="2">
    <source>
        <dbReference type="ARBA" id="ARBA00022692"/>
    </source>
</evidence>
<evidence type="ECO:0000259" key="7">
    <source>
        <dbReference type="PROSITE" id="PS50850"/>
    </source>
</evidence>
<dbReference type="InterPro" id="IPR036259">
    <property type="entry name" value="MFS_trans_sf"/>
</dbReference>
<accession>A0AAN9V8W4</accession>
<reference evidence="8 9" key="1">
    <citation type="submission" date="2024-02" db="EMBL/GenBank/DDBJ databases">
        <title>De novo assembly and annotation of 12 fungi associated with fruit tree decline syndrome in Ontario, Canada.</title>
        <authorList>
            <person name="Sulman M."/>
            <person name="Ellouze W."/>
            <person name="Ilyukhin E."/>
        </authorList>
    </citation>
    <scope>NUCLEOTIDE SEQUENCE [LARGE SCALE GENOMIC DNA]</scope>
    <source>
        <strain evidence="8 9">M11/M66-122</strain>
    </source>
</reference>
<dbReference type="PANTHER" id="PTHR23501:SF33">
    <property type="entry name" value="MAJOR FACILITATOR SUPERFAMILY (MFS) PROFILE DOMAIN-CONTAINING PROTEIN"/>
    <property type="match status" value="1"/>
</dbReference>
<evidence type="ECO:0000256" key="6">
    <source>
        <dbReference type="SAM" id="Phobius"/>
    </source>
</evidence>